<evidence type="ECO:0000256" key="10">
    <source>
        <dbReference type="RuleBase" id="RU361213"/>
    </source>
</evidence>
<protein>
    <recommendedName>
        <fullName evidence="10">Inhibitor of growth protein</fullName>
    </recommendedName>
</protein>
<dbReference type="OrthoDB" id="5411773at2759"/>
<keyword evidence="6 10" id="KW-0539">Nucleus</keyword>
<feature type="site" description="Histone H3K4me3 binding" evidence="7">
    <location>
        <position position="245"/>
    </location>
</feature>
<feature type="binding site" evidence="8">
    <location>
        <position position="258"/>
    </location>
    <ligand>
        <name>Zn(2+)</name>
        <dbReference type="ChEBI" id="CHEBI:29105"/>
        <label>1</label>
    </ligand>
</feature>
<organism evidence="13">
    <name type="scientific">Lepeophtheirus salmonis</name>
    <name type="common">Salmon louse</name>
    <name type="synonym">Caligus salmonis</name>
    <dbReference type="NCBI Taxonomy" id="72036"/>
    <lineage>
        <taxon>Eukaryota</taxon>
        <taxon>Metazoa</taxon>
        <taxon>Ecdysozoa</taxon>
        <taxon>Arthropoda</taxon>
        <taxon>Crustacea</taxon>
        <taxon>Multicrustacea</taxon>
        <taxon>Hexanauplia</taxon>
        <taxon>Copepoda</taxon>
        <taxon>Siphonostomatoida</taxon>
        <taxon>Caligidae</taxon>
        <taxon>Lepeophtheirus</taxon>
    </lineage>
</organism>
<feature type="binding site" evidence="8">
    <location>
        <position position="271"/>
    </location>
    <ligand>
        <name>Zn(2+)</name>
        <dbReference type="ChEBI" id="CHEBI:29105"/>
        <label>2</label>
    </ligand>
</feature>
<dbReference type="InterPro" id="IPR019786">
    <property type="entry name" value="Zinc_finger_PHD-type_CS"/>
</dbReference>
<dbReference type="InterPro" id="IPR011011">
    <property type="entry name" value="Znf_FYVE_PHD"/>
</dbReference>
<dbReference type="Gene3D" id="6.10.140.1740">
    <property type="match status" value="1"/>
</dbReference>
<dbReference type="CDD" id="cd15584">
    <property type="entry name" value="PHD_ING1_2"/>
    <property type="match status" value="1"/>
</dbReference>
<dbReference type="PROSITE" id="PS01359">
    <property type="entry name" value="ZF_PHD_1"/>
    <property type="match status" value="1"/>
</dbReference>
<comment type="subunit">
    <text evidence="10">Component of an histone acetyltransferase complex. Interacts with H3K4me3 and to a lesser extent with H3K4me2.</text>
</comment>
<comment type="function">
    <text evidence="10">Component of an histone acetyltransferase complex.</text>
</comment>
<dbReference type="InterPro" id="IPR001965">
    <property type="entry name" value="Znf_PHD"/>
</dbReference>
<feature type="compositionally biased region" description="Basic residues" evidence="11">
    <location>
        <begin position="187"/>
        <end position="203"/>
    </location>
</feature>
<reference evidence="13" key="1">
    <citation type="submission" date="2014-05" db="EMBL/GenBank/DDBJ databases">
        <authorList>
            <person name="Chronopoulou M."/>
        </authorList>
    </citation>
    <scope>NUCLEOTIDE SEQUENCE</scope>
    <source>
        <tissue evidence="13">Whole organism</tissue>
    </source>
</reference>
<feature type="compositionally biased region" description="Basic and acidic residues" evidence="11">
    <location>
        <begin position="111"/>
        <end position="122"/>
    </location>
</feature>
<dbReference type="CDD" id="cd16857">
    <property type="entry name" value="ING_ING1_2"/>
    <property type="match status" value="1"/>
</dbReference>
<dbReference type="KEGG" id="lsm:121119406"/>
<feature type="binding site" evidence="8">
    <location>
        <position position="233"/>
    </location>
    <ligand>
        <name>Zn(2+)</name>
        <dbReference type="ChEBI" id="CHEBI:29105"/>
        <label>1</label>
    </ligand>
</feature>
<feature type="site" description="Histone H3K4me3 binding" evidence="7">
    <location>
        <position position="230"/>
    </location>
</feature>
<feature type="site" description="Histone H3K4me3 binding" evidence="7">
    <location>
        <position position="241"/>
    </location>
</feature>
<dbReference type="SMART" id="SM00249">
    <property type="entry name" value="PHD"/>
    <property type="match status" value="1"/>
</dbReference>
<dbReference type="RefSeq" id="XP_040570000.1">
    <property type="nucleotide sequence ID" value="XM_040714066.2"/>
</dbReference>
<feature type="compositionally biased region" description="Low complexity" evidence="11">
    <location>
        <begin position="176"/>
        <end position="186"/>
    </location>
</feature>
<dbReference type="Gene3D" id="3.30.40.10">
    <property type="entry name" value="Zinc/RING finger domain, C3HC4 (zinc finger)"/>
    <property type="match status" value="1"/>
</dbReference>
<dbReference type="InterPro" id="IPR028651">
    <property type="entry name" value="ING_fam"/>
</dbReference>
<dbReference type="AlphaFoldDB" id="A0A0K2TLM6"/>
<keyword evidence="4 9" id="KW-0863">Zinc-finger</keyword>
<evidence type="ECO:0000256" key="4">
    <source>
        <dbReference type="ARBA" id="ARBA00022771"/>
    </source>
</evidence>
<dbReference type="EMBL" id="HACA01009369">
    <property type="protein sequence ID" value="CDW26730.1"/>
    <property type="molecule type" value="Transcribed_RNA"/>
</dbReference>
<feature type="binding site" evidence="8">
    <location>
        <position position="249"/>
    </location>
    <ligand>
        <name>Zn(2+)</name>
        <dbReference type="ChEBI" id="CHEBI:29105"/>
        <label>2</label>
    </ligand>
</feature>
<feature type="binding site" evidence="8">
    <location>
        <position position="244"/>
    </location>
    <ligand>
        <name>Zn(2+)</name>
        <dbReference type="ChEBI" id="CHEBI:29105"/>
        <label>2</label>
    </ligand>
</feature>
<name>A0A0K2TLM6_LEPSM</name>
<evidence type="ECO:0000256" key="7">
    <source>
        <dbReference type="PIRSR" id="PIRSR628651-50"/>
    </source>
</evidence>
<keyword evidence="3 8" id="KW-0479">Metal-binding</keyword>
<evidence type="ECO:0000313" key="13">
    <source>
        <dbReference type="EMBL" id="CDW26730.1"/>
    </source>
</evidence>
<sequence length="308" mass="35321">MQNQAAVEALYSATFVEDYMDCIENLPNDLQRSLSTLKEYDLRQRKEFLTELEDLVESFEGETSSASAQRSTLLRIQQGLIVTQDIGDDKLATVQNIADLIENKSRQLEQDSKNLDFREDALKPSGGNSSSSSTPNQHNNKVQKSCRSHSDNEKHSGVKRRRKQNERRDEREDSRNNVSSTSSSYKSKGHSTKKPGSKRKNTMKKSADKDDSDREDLDLGIEYDPNEPTYCLCEQVSYGEMIGCDNDLCPIEWFHFNCVQLSNKPKGKWYCPKCRGDKSTVMKPKAQFLKELEKFNREKEEKMMKQNG</sequence>
<dbReference type="InterPro" id="IPR019787">
    <property type="entry name" value="Znf_PHD-finger"/>
</dbReference>
<dbReference type="GeneID" id="121119406"/>
<dbReference type="SUPFAM" id="SSF57903">
    <property type="entry name" value="FYVE/PHD zinc finger"/>
    <property type="match status" value="1"/>
</dbReference>
<feature type="compositionally biased region" description="Basic and acidic residues" evidence="11">
    <location>
        <begin position="166"/>
        <end position="175"/>
    </location>
</feature>
<proteinExistence type="inferred from homology"/>
<dbReference type="PROSITE" id="PS50016">
    <property type="entry name" value="ZF_PHD_2"/>
    <property type="match status" value="1"/>
</dbReference>
<evidence type="ECO:0000256" key="1">
    <source>
        <dbReference type="ARBA" id="ARBA00004123"/>
    </source>
</evidence>
<evidence type="ECO:0000256" key="8">
    <source>
        <dbReference type="PIRSR" id="PIRSR628651-51"/>
    </source>
</evidence>
<dbReference type="FunFam" id="3.30.40.10:FF:000021">
    <property type="entry name" value="Inhibitor of growth 2b"/>
    <property type="match status" value="1"/>
</dbReference>
<dbReference type="PANTHER" id="PTHR10333:SF89">
    <property type="entry name" value="INHIBITOR OF GROWTH PROTEIN"/>
    <property type="match status" value="1"/>
</dbReference>
<comment type="subcellular location">
    <subcellularLocation>
        <location evidence="1 10">Nucleus</location>
    </subcellularLocation>
</comment>
<dbReference type="PANTHER" id="PTHR10333">
    <property type="entry name" value="INHIBITOR OF GROWTH PROTEIN"/>
    <property type="match status" value="1"/>
</dbReference>
<evidence type="ECO:0000259" key="12">
    <source>
        <dbReference type="PROSITE" id="PS50016"/>
    </source>
</evidence>
<feature type="binding site" evidence="8">
    <location>
        <position position="231"/>
    </location>
    <ligand>
        <name>Zn(2+)</name>
        <dbReference type="ChEBI" id="CHEBI:29105"/>
        <label>1</label>
    </ligand>
</feature>
<dbReference type="InterPro" id="IPR013083">
    <property type="entry name" value="Znf_RING/FYVE/PHD"/>
</dbReference>
<evidence type="ECO:0000256" key="2">
    <source>
        <dbReference type="ARBA" id="ARBA00010210"/>
    </source>
</evidence>
<feature type="binding site" evidence="8">
    <location>
        <position position="274"/>
    </location>
    <ligand>
        <name>Zn(2+)</name>
        <dbReference type="ChEBI" id="CHEBI:29105"/>
        <label>2</label>
    </ligand>
</feature>
<accession>A0A0K2TLM6</accession>
<dbReference type="GO" id="GO:0006325">
    <property type="term" value="P:chromatin organization"/>
    <property type="evidence" value="ECO:0007669"/>
    <property type="project" value="UniProtKB-KW"/>
</dbReference>
<dbReference type="GO" id="GO:0008270">
    <property type="term" value="F:zinc ion binding"/>
    <property type="evidence" value="ECO:0007669"/>
    <property type="project" value="UniProtKB-KW"/>
</dbReference>
<dbReference type="InterPro" id="IPR024610">
    <property type="entry name" value="ING_N_histone-binding"/>
</dbReference>
<dbReference type="SMART" id="SM01408">
    <property type="entry name" value="ING"/>
    <property type="match status" value="1"/>
</dbReference>
<dbReference type="InterPro" id="IPR028643">
    <property type="entry name" value="ING1_PHD_Znf"/>
</dbReference>
<evidence type="ECO:0000256" key="5">
    <source>
        <dbReference type="ARBA" id="ARBA00022833"/>
    </source>
</evidence>
<keyword evidence="10" id="KW-0156">Chromatin regulator</keyword>
<feature type="domain" description="PHD-type" evidence="12">
    <location>
        <begin position="228"/>
        <end position="277"/>
    </location>
</feature>
<dbReference type="GO" id="GO:0005634">
    <property type="term" value="C:nucleus"/>
    <property type="evidence" value="ECO:0007669"/>
    <property type="project" value="UniProtKB-SubCell"/>
</dbReference>
<evidence type="ECO:0000256" key="6">
    <source>
        <dbReference type="ARBA" id="ARBA00023242"/>
    </source>
</evidence>
<dbReference type="Pfam" id="PF12998">
    <property type="entry name" value="ING"/>
    <property type="match status" value="1"/>
</dbReference>
<evidence type="ECO:0000256" key="11">
    <source>
        <dbReference type="SAM" id="MobiDB-lite"/>
    </source>
</evidence>
<comment type="similarity">
    <text evidence="2 10">Belongs to the ING family.</text>
</comment>
<feature type="binding site" evidence="8">
    <location>
        <position position="255"/>
    </location>
    <ligand>
        <name>Zn(2+)</name>
        <dbReference type="ChEBI" id="CHEBI:29105"/>
        <label>1</label>
    </ligand>
</feature>
<keyword evidence="5 8" id="KW-0862">Zinc</keyword>
<evidence type="ECO:0000256" key="9">
    <source>
        <dbReference type="PROSITE-ProRule" id="PRU00146"/>
    </source>
</evidence>
<feature type="region of interest" description="Disordered" evidence="11">
    <location>
        <begin position="111"/>
        <end position="220"/>
    </location>
</feature>
<comment type="domain">
    <text evidence="10">The PHD-type zinc finger mediates the binding to H3K4me3.</text>
</comment>
<feature type="site" description="Histone H3K4me3 binding" evidence="7">
    <location>
        <position position="253"/>
    </location>
</feature>
<evidence type="ECO:0000256" key="3">
    <source>
        <dbReference type="ARBA" id="ARBA00022723"/>
    </source>
</evidence>
<dbReference type="GO" id="GO:0045893">
    <property type="term" value="P:positive regulation of DNA-templated transcription"/>
    <property type="evidence" value="ECO:0007669"/>
    <property type="project" value="TreeGrafter"/>
</dbReference>
<feature type="compositionally biased region" description="Polar residues" evidence="11">
    <location>
        <begin position="134"/>
        <end position="145"/>
    </location>
</feature>